<dbReference type="Proteomes" id="UP000299102">
    <property type="component" value="Unassembled WGS sequence"/>
</dbReference>
<evidence type="ECO:0000313" key="4">
    <source>
        <dbReference type="Proteomes" id="UP000299102"/>
    </source>
</evidence>
<organism evidence="3 4">
    <name type="scientific">Eumeta variegata</name>
    <name type="common">Bagworm moth</name>
    <name type="synonym">Eumeta japonica</name>
    <dbReference type="NCBI Taxonomy" id="151549"/>
    <lineage>
        <taxon>Eukaryota</taxon>
        <taxon>Metazoa</taxon>
        <taxon>Ecdysozoa</taxon>
        <taxon>Arthropoda</taxon>
        <taxon>Hexapoda</taxon>
        <taxon>Insecta</taxon>
        <taxon>Pterygota</taxon>
        <taxon>Neoptera</taxon>
        <taxon>Endopterygota</taxon>
        <taxon>Lepidoptera</taxon>
        <taxon>Glossata</taxon>
        <taxon>Ditrysia</taxon>
        <taxon>Tineoidea</taxon>
        <taxon>Psychidae</taxon>
        <taxon>Oiketicinae</taxon>
        <taxon>Eumeta</taxon>
    </lineage>
</organism>
<feature type="region of interest" description="Disordered" evidence="1">
    <location>
        <begin position="38"/>
        <end position="58"/>
    </location>
</feature>
<proteinExistence type="predicted"/>
<feature type="region of interest" description="Disordered" evidence="1">
    <location>
        <begin position="70"/>
        <end position="89"/>
    </location>
</feature>
<keyword evidence="2" id="KW-0812">Transmembrane</keyword>
<comment type="caution">
    <text evidence="3">The sequence shown here is derived from an EMBL/GenBank/DDBJ whole genome shotgun (WGS) entry which is preliminary data.</text>
</comment>
<keyword evidence="2" id="KW-0472">Membrane</keyword>
<feature type="transmembrane region" description="Helical" evidence="2">
    <location>
        <begin position="12"/>
        <end position="31"/>
    </location>
</feature>
<feature type="compositionally biased region" description="Polar residues" evidence="1">
    <location>
        <begin position="41"/>
        <end position="54"/>
    </location>
</feature>
<accession>A0A4C1XJZ6</accession>
<protein>
    <submittedName>
        <fullName evidence="3">Uncharacterized protein</fullName>
    </submittedName>
</protein>
<sequence>MKDNDRPTERLFRGVTLSSPVLYLGFLSIAIHTATDKRKNSTSLMENQMKSRQCNPAACKDAARRIRPAVIKTGVRGTTPGADGRAARL</sequence>
<gene>
    <name evidence="3" type="ORF">EVAR_47034_1</name>
</gene>
<evidence type="ECO:0000313" key="3">
    <source>
        <dbReference type="EMBL" id="GBP62597.1"/>
    </source>
</evidence>
<evidence type="ECO:0000256" key="1">
    <source>
        <dbReference type="SAM" id="MobiDB-lite"/>
    </source>
</evidence>
<dbReference type="EMBL" id="BGZK01000844">
    <property type="protein sequence ID" value="GBP62597.1"/>
    <property type="molecule type" value="Genomic_DNA"/>
</dbReference>
<keyword evidence="4" id="KW-1185">Reference proteome</keyword>
<name>A0A4C1XJZ6_EUMVA</name>
<keyword evidence="2" id="KW-1133">Transmembrane helix</keyword>
<dbReference type="AlphaFoldDB" id="A0A4C1XJZ6"/>
<evidence type="ECO:0000256" key="2">
    <source>
        <dbReference type="SAM" id="Phobius"/>
    </source>
</evidence>
<reference evidence="3 4" key="1">
    <citation type="journal article" date="2019" name="Commun. Biol.">
        <title>The bagworm genome reveals a unique fibroin gene that provides high tensile strength.</title>
        <authorList>
            <person name="Kono N."/>
            <person name="Nakamura H."/>
            <person name="Ohtoshi R."/>
            <person name="Tomita M."/>
            <person name="Numata K."/>
            <person name="Arakawa K."/>
        </authorList>
    </citation>
    <scope>NUCLEOTIDE SEQUENCE [LARGE SCALE GENOMIC DNA]</scope>
</reference>